<dbReference type="Gene3D" id="3.80.20.20">
    <property type="entry name" value="Receptor L-domain"/>
    <property type="match status" value="1"/>
</dbReference>
<dbReference type="Pfam" id="PF01030">
    <property type="entry name" value="Recep_L_domain"/>
    <property type="match status" value="1"/>
</dbReference>
<accession>A9VBG8</accession>
<keyword evidence="13" id="KW-0675">Receptor</keyword>
<evidence type="ECO:0000313" key="23">
    <source>
        <dbReference type="Proteomes" id="UP000001357"/>
    </source>
</evidence>
<dbReference type="KEGG" id="mbr:MONBRDRAFT_12183"/>
<dbReference type="GO" id="GO:0043235">
    <property type="term" value="C:receptor complex"/>
    <property type="evidence" value="ECO:0000318"/>
    <property type="project" value="GO_Central"/>
</dbReference>
<reference evidence="22 23" key="1">
    <citation type="journal article" date="2008" name="Nature">
        <title>The genome of the choanoflagellate Monosiga brevicollis and the origin of metazoans.</title>
        <authorList>
            <consortium name="JGI Sequencing"/>
            <person name="King N."/>
            <person name="Westbrook M.J."/>
            <person name="Young S.L."/>
            <person name="Kuo A."/>
            <person name="Abedin M."/>
            <person name="Chapman J."/>
            <person name="Fairclough S."/>
            <person name="Hellsten U."/>
            <person name="Isogai Y."/>
            <person name="Letunic I."/>
            <person name="Marr M."/>
            <person name="Pincus D."/>
            <person name="Putnam N."/>
            <person name="Rokas A."/>
            <person name="Wright K.J."/>
            <person name="Zuzow R."/>
            <person name="Dirks W."/>
            <person name="Good M."/>
            <person name="Goodstein D."/>
            <person name="Lemons D."/>
            <person name="Li W."/>
            <person name="Lyons J.B."/>
            <person name="Morris A."/>
            <person name="Nichols S."/>
            <person name="Richter D.J."/>
            <person name="Salamov A."/>
            <person name="Bork P."/>
            <person name="Lim W.A."/>
            <person name="Manning G."/>
            <person name="Miller W.T."/>
            <person name="McGinnis W."/>
            <person name="Shapiro H."/>
            <person name="Tjian R."/>
            <person name="Grigoriev I.V."/>
            <person name="Rokhsar D."/>
        </authorList>
    </citation>
    <scope>NUCLEOTIDE SEQUENCE [LARGE SCALE GENOMIC DNA]</scope>
    <source>
        <strain evidence="23">MX1 / ATCC 50154</strain>
    </source>
</reference>
<dbReference type="Pfam" id="PF07714">
    <property type="entry name" value="PK_Tyr_Ser-Thr"/>
    <property type="match status" value="1"/>
</dbReference>
<gene>
    <name evidence="22" type="ORF">MONBRDRAFT_12183</name>
</gene>
<feature type="compositionally biased region" description="Polar residues" evidence="18">
    <location>
        <begin position="1791"/>
        <end position="1803"/>
    </location>
</feature>
<dbReference type="Proteomes" id="UP000001357">
    <property type="component" value="Unassembled WGS sequence"/>
</dbReference>
<evidence type="ECO:0000256" key="6">
    <source>
        <dbReference type="ARBA" id="ARBA00022729"/>
    </source>
</evidence>
<evidence type="ECO:0000256" key="19">
    <source>
        <dbReference type="SAM" id="Phobius"/>
    </source>
</evidence>
<dbReference type="InterPro" id="IPR036941">
    <property type="entry name" value="Rcpt_L-dom_sf"/>
</dbReference>
<dbReference type="InterPro" id="IPR000494">
    <property type="entry name" value="Rcpt_L-dom"/>
</dbReference>
<feature type="binding site" evidence="17">
    <location>
        <position position="1319"/>
    </location>
    <ligand>
        <name>ATP</name>
        <dbReference type="ChEBI" id="CHEBI:30616"/>
    </ligand>
</feature>
<dbReference type="InterPro" id="IPR000719">
    <property type="entry name" value="Prot_kinase_dom"/>
</dbReference>
<dbReference type="Gene3D" id="1.10.510.10">
    <property type="entry name" value="Transferase(Phosphotransferase) domain 1"/>
    <property type="match status" value="1"/>
</dbReference>
<feature type="domain" description="Protein kinase" evidence="21">
    <location>
        <begin position="1285"/>
        <end position="1551"/>
    </location>
</feature>
<evidence type="ECO:0000259" key="21">
    <source>
        <dbReference type="PROSITE" id="PS50011"/>
    </source>
</evidence>
<evidence type="ECO:0000256" key="11">
    <source>
        <dbReference type="ARBA" id="ARBA00022989"/>
    </source>
</evidence>
<keyword evidence="4" id="KW-0165">Cleavage on pair of basic residues</keyword>
<evidence type="ECO:0000256" key="10">
    <source>
        <dbReference type="ARBA" id="ARBA00022840"/>
    </source>
</evidence>
<dbReference type="PROSITE" id="PS00107">
    <property type="entry name" value="PROTEIN_KINASE_ATP"/>
    <property type="match status" value="1"/>
</dbReference>
<dbReference type="PROSITE" id="PS00109">
    <property type="entry name" value="PROTEIN_KINASE_TYR"/>
    <property type="match status" value="1"/>
</dbReference>
<evidence type="ECO:0000256" key="20">
    <source>
        <dbReference type="SAM" id="SignalP"/>
    </source>
</evidence>
<dbReference type="PROSITE" id="PS50011">
    <property type="entry name" value="PROTEIN_KINASE_DOM"/>
    <property type="match status" value="1"/>
</dbReference>
<dbReference type="SUPFAM" id="SSF56112">
    <property type="entry name" value="Protein kinase-like (PK-like)"/>
    <property type="match status" value="1"/>
</dbReference>
<evidence type="ECO:0000256" key="4">
    <source>
        <dbReference type="ARBA" id="ARBA00022685"/>
    </source>
</evidence>
<keyword evidence="23" id="KW-1185">Reference proteome</keyword>
<evidence type="ECO:0000256" key="3">
    <source>
        <dbReference type="ARBA" id="ARBA00022679"/>
    </source>
</evidence>
<evidence type="ECO:0000256" key="2">
    <source>
        <dbReference type="ARBA" id="ARBA00011902"/>
    </source>
</evidence>
<evidence type="ECO:0000256" key="16">
    <source>
        <dbReference type="ARBA" id="ARBA00051243"/>
    </source>
</evidence>
<name>A9VBG8_MONBE</name>
<keyword evidence="11 19" id="KW-1133">Transmembrane helix</keyword>
<dbReference type="CDD" id="cd00192">
    <property type="entry name" value="PTKc"/>
    <property type="match status" value="1"/>
</dbReference>
<evidence type="ECO:0000256" key="7">
    <source>
        <dbReference type="ARBA" id="ARBA00022737"/>
    </source>
</evidence>
<keyword evidence="14" id="KW-0325">Glycoprotein</keyword>
<keyword evidence="7" id="KW-0677">Repeat</keyword>
<dbReference type="SUPFAM" id="SSF49265">
    <property type="entry name" value="Fibronectin type III"/>
    <property type="match status" value="1"/>
</dbReference>
<evidence type="ECO:0000256" key="15">
    <source>
        <dbReference type="ARBA" id="ARBA00023211"/>
    </source>
</evidence>
<keyword evidence="3" id="KW-0808">Transferase</keyword>
<evidence type="ECO:0000256" key="5">
    <source>
        <dbReference type="ARBA" id="ARBA00022692"/>
    </source>
</evidence>
<dbReference type="CDD" id="cd00063">
    <property type="entry name" value="FN3"/>
    <property type="match status" value="1"/>
</dbReference>
<dbReference type="InterPro" id="IPR001245">
    <property type="entry name" value="Ser-Thr/Tyr_kinase_cat_dom"/>
</dbReference>
<feature type="chain" id="PRO_5002744893" description="receptor protein-tyrosine kinase" evidence="20">
    <location>
        <begin position="28"/>
        <end position="1803"/>
    </location>
</feature>
<evidence type="ECO:0000256" key="12">
    <source>
        <dbReference type="ARBA" id="ARBA00023136"/>
    </source>
</evidence>
<dbReference type="InParanoid" id="A9VBG8"/>
<dbReference type="eggNOG" id="KOG4258">
    <property type="taxonomic scope" value="Eukaryota"/>
</dbReference>
<evidence type="ECO:0000256" key="1">
    <source>
        <dbReference type="ARBA" id="ARBA00004479"/>
    </source>
</evidence>
<evidence type="ECO:0000256" key="18">
    <source>
        <dbReference type="SAM" id="MobiDB-lite"/>
    </source>
</evidence>
<dbReference type="FunFam" id="3.30.200.20:FF:000869">
    <property type="entry name" value="Predicted protein"/>
    <property type="match status" value="1"/>
</dbReference>
<dbReference type="SUPFAM" id="SSF52058">
    <property type="entry name" value="L domain-like"/>
    <property type="match status" value="1"/>
</dbReference>
<dbReference type="PANTHER" id="PTHR24416">
    <property type="entry name" value="TYROSINE-PROTEIN KINASE RECEPTOR"/>
    <property type="match status" value="1"/>
</dbReference>
<proteinExistence type="predicted"/>
<keyword evidence="6 20" id="KW-0732">Signal</keyword>
<keyword evidence="9" id="KW-0418">Kinase</keyword>
<dbReference type="EC" id="2.7.10.1" evidence="2"/>
<organism evidence="22 23">
    <name type="scientific">Monosiga brevicollis</name>
    <name type="common">Choanoflagellate</name>
    <dbReference type="NCBI Taxonomy" id="81824"/>
    <lineage>
        <taxon>Eukaryota</taxon>
        <taxon>Choanoflagellata</taxon>
        <taxon>Craspedida</taxon>
        <taxon>Salpingoecidae</taxon>
        <taxon>Monosiga</taxon>
    </lineage>
</organism>
<feature type="region of interest" description="Disordered" evidence="18">
    <location>
        <begin position="1628"/>
        <end position="1658"/>
    </location>
</feature>
<keyword evidence="8 17" id="KW-0547">Nucleotide-binding</keyword>
<dbReference type="GeneID" id="5895335"/>
<dbReference type="InterPro" id="IPR050122">
    <property type="entry name" value="RTK"/>
</dbReference>
<feature type="transmembrane region" description="Helical" evidence="19">
    <location>
        <begin position="1232"/>
        <end position="1255"/>
    </location>
</feature>
<dbReference type="FunFam" id="1.10.510.10:FF:000987">
    <property type="entry name" value="Receptor protein-tyrosine kinase"/>
    <property type="match status" value="1"/>
</dbReference>
<dbReference type="InterPro" id="IPR036116">
    <property type="entry name" value="FN3_sf"/>
</dbReference>
<keyword evidence="12 19" id="KW-0472">Membrane</keyword>
<dbReference type="InterPro" id="IPR013783">
    <property type="entry name" value="Ig-like_fold"/>
</dbReference>
<evidence type="ECO:0000313" key="22">
    <source>
        <dbReference type="EMBL" id="EDQ85058.1"/>
    </source>
</evidence>
<feature type="region of interest" description="Disordered" evidence="18">
    <location>
        <begin position="1694"/>
        <end position="1803"/>
    </location>
</feature>
<evidence type="ECO:0000256" key="17">
    <source>
        <dbReference type="PROSITE-ProRule" id="PRU10141"/>
    </source>
</evidence>
<dbReference type="PANTHER" id="PTHR24416:SF525">
    <property type="entry name" value="INSULIN-LIKE RECEPTOR"/>
    <property type="match status" value="1"/>
</dbReference>
<sequence length="1803" mass="194236">MATLEPDHTYSCLLGCLSLVLSAGASGLRAAIVIGRCPRDDHSLPPLPKKYALLIQVTLWLVVDTTNIPHPVWTTPLFIPRKQPASDANPLPALIHHPTPTPRSISSRVFHPGCLAHSVIACWSLTGPHLGERHRHLVPHPDSARWLLLSLPYRPSWARDQNSLSALASSAGALVAMVAPLRLSASSLLLFLSLAPAVALALNINRADLILSDVGPCELTLQFDGSVSATDVHLEQMILTEGWYAPPQTVVTSGPRRVDAQTLSANLDCVSHALNPASHSYTLSFSPALHADLPAGNSTLIVNLTRTAEAPLRLPANICTRLVTEGPATKDITITTLAQAQDMARRRCTGFFGALTFRNLTLSPADWRALLMPLRLVEGSLRFEATPGLQVEALGGLQWLAARGPYHQDERGTYGLRINNVPGFVVTDGLRLLSLRTGQRIVVIGSEAAQCPPADNEALQAWILSAPLVDLRYNVSACVDTSEDSNCAGAVDELTGLCRHSVTDKSVCPGGIITSLADLAPYSDYLCTVIDGSLKILGPLEFAEHELGVLARVEHVLGGVIVQDAPSLVSLDFLQSLRTANMVTVTDNVNLLDLRLPLLKNTIPMVLTSNPRLCHNVSRVLESASCGIVDVSARIRCPALAAASYNQESLLVLLEQQLSWPRSNIVLLPSFGTDTDVGAVIEVTLVASMGDSQMLRRAFQDLLDTGAWDRAAALLPSGQTLVGALFLQAPHRTPNAASAGSGIVLSAQTASTGALISWELGGLAPDSQASFVLQVQPRVSDTLVDELTAYAFTADLALDSYDVVFSQVRAALTAGMPGFDISLASTSQTFFLLRSCDAIIDGETVAIQQTCLDMDLAYDLRVLGFVDGSAVASDTITIQLADPALRVRNVSLHATGPSALTVHWAPPVAADRTAGYEVFIRYAGVDSNGAMYLLDAAQITAGTSNPTAFGVQELLLDGSRQRLVINDPTATNLELNGCYFNYHANATTCLAPFTVYVVGVRPVDGTSKGVTSYFVGTTGADMTLSEPPAWSMASETPVEVQGRSATLRLQRPVNMPAVATRVQAVVTGPYGERVMSRDIIDPLAHHVNRYNESMELALDHLAPYSNHTISLMFVDDMGVVSASRSVSILTAPGAPDAVASVSAMIEDDGRLRVTWLPPVVTPGPLVWYEVLANFENETETGELVHNGTATSITIAASLAQSQIAVRAVTPEGVSNFETTRATLASGQQELPVSYMTLGLAVGGAVLLLAVVGFVLRRRLRSLRKAAEDEWRVPEADEFEYPRERVRLGRQLGSGAFGMVFAGHVTDIREISGEVAVAVKLCSSKAAKEKNDFLEEANLMKRFAKPWHPNVLRLLGVVTQEEPMMIILENMANGDLLGFLRGARPPAPGQDAALTMTDLVYMAADVASGMAFLAQGNFIHRDLAARNCLVAEDMVVKVADFGLSRALNYSDYYRKNGQALLPVRWMCPMALCEGKFTTDTDVYSFGILLYELFTLGALPYTDMSNQQVFEQVVAGYRMEQPQGCPDVIYKIMWECWRLSDRPSFENLEERLMNIGRRLEDGDLTVLSSSQQTAPSASLGAGLPPTLVDEITGMPMGEDSAQSYTAMDGSKPASAVDYSKYEDMADAHVPLQPVAPSPKSTLTRHTRGARSDVRAAQFNADDEELQHLERLRDEGPAPTSQPTKRPDYVVTMDTYSQVRPPVPAPPLRRNPTQQRLPPMPPRVSDNNQGQLTRPSQLNPGAKAFLDSQHRSTSGASQGYDDPNSLFAAIRDRVHSRSKTPGSRHSSLGDVRSQHSASSRVSTSAL</sequence>
<keyword evidence="15" id="KW-0464">Manganese</keyword>
<dbReference type="InterPro" id="IPR017441">
    <property type="entry name" value="Protein_kinase_ATP_BS"/>
</dbReference>
<comment type="catalytic activity">
    <reaction evidence="16">
        <text>L-tyrosyl-[protein] + ATP = O-phospho-L-tyrosyl-[protein] + ADP + H(+)</text>
        <dbReference type="Rhea" id="RHEA:10596"/>
        <dbReference type="Rhea" id="RHEA-COMP:10136"/>
        <dbReference type="Rhea" id="RHEA-COMP:20101"/>
        <dbReference type="ChEBI" id="CHEBI:15378"/>
        <dbReference type="ChEBI" id="CHEBI:30616"/>
        <dbReference type="ChEBI" id="CHEBI:46858"/>
        <dbReference type="ChEBI" id="CHEBI:61978"/>
        <dbReference type="ChEBI" id="CHEBI:456216"/>
        <dbReference type="EC" id="2.7.10.1"/>
    </reaction>
</comment>
<protein>
    <recommendedName>
        <fullName evidence="2">receptor protein-tyrosine kinase</fullName>
        <ecNumber evidence="2">2.7.10.1</ecNumber>
    </recommendedName>
</protein>
<dbReference type="GO" id="GO:0005886">
    <property type="term" value="C:plasma membrane"/>
    <property type="evidence" value="ECO:0000318"/>
    <property type="project" value="GO_Central"/>
</dbReference>
<dbReference type="RefSeq" id="XP_001750062.1">
    <property type="nucleotide sequence ID" value="XM_001750010.1"/>
</dbReference>
<dbReference type="GO" id="GO:0005524">
    <property type="term" value="F:ATP binding"/>
    <property type="evidence" value="ECO:0007669"/>
    <property type="project" value="UniProtKB-UniRule"/>
</dbReference>
<dbReference type="Gene3D" id="3.30.200.20">
    <property type="entry name" value="Phosphorylase Kinase, domain 1"/>
    <property type="match status" value="1"/>
</dbReference>
<dbReference type="InterPro" id="IPR020635">
    <property type="entry name" value="Tyr_kinase_cat_dom"/>
</dbReference>
<dbReference type="GO" id="GO:0004714">
    <property type="term" value="F:transmembrane receptor protein tyrosine kinase activity"/>
    <property type="evidence" value="ECO:0000318"/>
    <property type="project" value="GO_Central"/>
</dbReference>
<evidence type="ECO:0000256" key="14">
    <source>
        <dbReference type="ARBA" id="ARBA00023180"/>
    </source>
</evidence>
<dbReference type="InterPro" id="IPR011009">
    <property type="entry name" value="Kinase-like_dom_sf"/>
</dbReference>
<dbReference type="InterPro" id="IPR003961">
    <property type="entry name" value="FN3_dom"/>
</dbReference>
<keyword evidence="5 19" id="KW-0812">Transmembrane</keyword>
<comment type="subcellular location">
    <subcellularLocation>
        <location evidence="1">Membrane</location>
        <topology evidence="1">Single-pass type I membrane protein</topology>
    </subcellularLocation>
</comment>
<dbReference type="STRING" id="81824.A9VBG8"/>
<evidence type="ECO:0000256" key="9">
    <source>
        <dbReference type="ARBA" id="ARBA00022777"/>
    </source>
</evidence>
<evidence type="ECO:0000256" key="13">
    <source>
        <dbReference type="ARBA" id="ARBA00023170"/>
    </source>
</evidence>
<feature type="compositionally biased region" description="Polar residues" evidence="18">
    <location>
        <begin position="1722"/>
        <end position="1736"/>
    </location>
</feature>
<dbReference type="InterPro" id="IPR008266">
    <property type="entry name" value="Tyr_kinase_AS"/>
</dbReference>
<dbReference type="SMART" id="SM00219">
    <property type="entry name" value="TyrKc"/>
    <property type="match status" value="1"/>
</dbReference>
<dbReference type="GO" id="GO:0007169">
    <property type="term" value="P:cell surface receptor protein tyrosine kinase signaling pathway"/>
    <property type="evidence" value="ECO:0000318"/>
    <property type="project" value="GO_Central"/>
</dbReference>
<dbReference type="EMBL" id="CH991577">
    <property type="protein sequence ID" value="EDQ85058.1"/>
    <property type="molecule type" value="Genomic_DNA"/>
</dbReference>
<dbReference type="PRINTS" id="PR00109">
    <property type="entry name" value="TYRKINASE"/>
</dbReference>
<dbReference type="Gene3D" id="2.60.40.10">
    <property type="entry name" value="Immunoglobulins"/>
    <property type="match status" value="1"/>
</dbReference>
<evidence type="ECO:0000256" key="8">
    <source>
        <dbReference type="ARBA" id="ARBA00022741"/>
    </source>
</evidence>
<feature type="signal peptide" evidence="20">
    <location>
        <begin position="1"/>
        <end position="27"/>
    </location>
</feature>
<keyword evidence="10 17" id="KW-0067">ATP-binding</keyword>